<reference evidence="3 4" key="1">
    <citation type="submission" date="2019-04" db="EMBL/GenBank/DDBJ databases">
        <title>Phreatobacter aquaticus sp. nov.</title>
        <authorList>
            <person name="Choi A."/>
        </authorList>
    </citation>
    <scope>NUCLEOTIDE SEQUENCE [LARGE SCALE GENOMIC DNA]</scope>
    <source>
        <strain evidence="3 4">KCTC 52518</strain>
    </source>
</reference>
<dbReference type="EMBL" id="CP039690">
    <property type="protein sequence ID" value="QCI63340.1"/>
    <property type="molecule type" value="Genomic_DNA"/>
</dbReference>
<dbReference type="Pfam" id="PF01575">
    <property type="entry name" value="MaoC_dehydratas"/>
    <property type="match status" value="1"/>
</dbReference>
<proteinExistence type="predicted"/>
<dbReference type="AlphaFoldDB" id="A0A4D7AZY7"/>
<evidence type="ECO:0000313" key="4">
    <source>
        <dbReference type="Proteomes" id="UP000298781"/>
    </source>
</evidence>
<dbReference type="SUPFAM" id="SSF54637">
    <property type="entry name" value="Thioesterase/thiol ester dehydrase-isomerase"/>
    <property type="match status" value="2"/>
</dbReference>
<dbReference type="GO" id="GO:0004300">
    <property type="term" value="F:enoyl-CoA hydratase activity"/>
    <property type="evidence" value="ECO:0007669"/>
    <property type="project" value="TreeGrafter"/>
</dbReference>
<dbReference type="InterPro" id="IPR029069">
    <property type="entry name" value="HotDog_dom_sf"/>
</dbReference>
<dbReference type="Proteomes" id="UP000298781">
    <property type="component" value="Chromosome"/>
</dbReference>
<dbReference type="InterPro" id="IPR054357">
    <property type="entry name" value="MFE-2_N"/>
</dbReference>
<sequence>MPIDREQLLNWPFKEVEQTYSERDTMLYALGVGLGADPLDEAQLPFVYEGGLKALPTMSVVLGYPGFWLSDPATGVDWKRLLHGEQELEVFKPLPASGTVIGRTRVVDVIDKGKDKGALVISERDIVDKASGKLLTRLSSTSFLRGDGGFGGPSGPVTAPHVLPERAPDLTVSLATLPQAALIYRLSGDYNPLHADPKVARAGGFDRPILHGLCTFGVAGHALLKAVGNYQTDAIRKLRVRFTAPVYPGETIRTEIWRDGPVVSFRCLVEERNLVVLSNGRADLAV</sequence>
<evidence type="ECO:0000259" key="1">
    <source>
        <dbReference type="Pfam" id="PF01575"/>
    </source>
</evidence>
<dbReference type="KEGG" id="pstg:E8M01_03265"/>
<evidence type="ECO:0000313" key="3">
    <source>
        <dbReference type="EMBL" id="QCI63340.1"/>
    </source>
</evidence>
<dbReference type="PANTHER" id="PTHR13078:SF56">
    <property type="entry name" value="PEROXISOMAL MULTIFUNCTIONAL ENZYME TYPE 2"/>
    <property type="match status" value="1"/>
</dbReference>
<keyword evidence="4" id="KW-1185">Reference proteome</keyword>
<dbReference type="Gene3D" id="3.10.129.10">
    <property type="entry name" value="Hotdog Thioesterase"/>
    <property type="match status" value="2"/>
</dbReference>
<accession>A0A4D7AZY7</accession>
<dbReference type="OrthoDB" id="5522043at2"/>
<dbReference type="RefSeq" id="WP_136958799.1">
    <property type="nucleotide sequence ID" value="NZ_CP039690.1"/>
</dbReference>
<dbReference type="GO" id="GO:0044594">
    <property type="term" value="F:17-beta-hydroxysteroid dehydrogenase (NAD+) activity"/>
    <property type="evidence" value="ECO:0007669"/>
    <property type="project" value="TreeGrafter"/>
</dbReference>
<organism evidence="3 4">
    <name type="scientific">Phreatobacter stygius</name>
    <dbReference type="NCBI Taxonomy" id="1940610"/>
    <lineage>
        <taxon>Bacteria</taxon>
        <taxon>Pseudomonadati</taxon>
        <taxon>Pseudomonadota</taxon>
        <taxon>Alphaproteobacteria</taxon>
        <taxon>Hyphomicrobiales</taxon>
        <taxon>Phreatobacteraceae</taxon>
        <taxon>Phreatobacter</taxon>
    </lineage>
</organism>
<protein>
    <submittedName>
        <fullName evidence="3">3-alpha,7-alpha, 12-alpha-trihydroxy-5-beta-cholest-24-enoyl-CoA hydratase</fullName>
    </submittedName>
</protein>
<feature type="domain" description="MaoC-like" evidence="1">
    <location>
        <begin position="164"/>
        <end position="266"/>
    </location>
</feature>
<feature type="domain" description="Peroxisomal multifunctional enzyme type 2-like N-terminal" evidence="2">
    <location>
        <begin position="19"/>
        <end position="146"/>
    </location>
</feature>
<dbReference type="Pfam" id="PF22622">
    <property type="entry name" value="MFE-2_hydrat-2_N"/>
    <property type="match status" value="1"/>
</dbReference>
<dbReference type="GO" id="GO:0003857">
    <property type="term" value="F:(3S)-3-hydroxyacyl-CoA dehydrogenase (NAD+) activity"/>
    <property type="evidence" value="ECO:0007669"/>
    <property type="project" value="TreeGrafter"/>
</dbReference>
<dbReference type="PANTHER" id="PTHR13078">
    <property type="entry name" value="PEROXISOMAL MULTIFUNCTIONAL ENZYME TYPE 2-RELATED"/>
    <property type="match status" value="1"/>
</dbReference>
<name>A0A4D7AZY7_9HYPH</name>
<dbReference type="GO" id="GO:0006635">
    <property type="term" value="P:fatty acid beta-oxidation"/>
    <property type="evidence" value="ECO:0007669"/>
    <property type="project" value="TreeGrafter"/>
</dbReference>
<gene>
    <name evidence="3" type="ORF">E8M01_03265</name>
</gene>
<dbReference type="CDD" id="cd03448">
    <property type="entry name" value="HDE_HSD"/>
    <property type="match status" value="1"/>
</dbReference>
<evidence type="ECO:0000259" key="2">
    <source>
        <dbReference type="Pfam" id="PF22622"/>
    </source>
</evidence>
<dbReference type="InterPro" id="IPR002539">
    <property type="entry name" value="MaoC-like_dom"/>
</dbReference>